<dbReference type="InterPro" id="IPR036249">
    <property type="entry name" value="Thioredoxin-like_sf"/>
</dbReference>
<keyword evidence="5 8" id="KW-0676">Redox-active center</keyword>
<dbReference type="Gene3D" id="3.40.30.10">
    <property type="entry name" value="Glutaredoxin"/>
    <property type="match status" value="1"/>
</dbReference>
<proteinExistence type="inferred from homology"/>
<dbReference type="PRINTS" id="PR00421">
    <property type="entry name" value="THIOREDOXIN"/>
</dbReference>
<keyword evidence="3" id="KW-0249">Electron transport</keyword>
<evidence type="ECO:0000256" key="7">
    <source>
        <dbReference type="PIRSR" id="PIRSR000077-1"/>
    </source>
</evidence>
<dbReference type="GO" id="GO:0005737">
    <property type="term" value="C:cytoplasm"/>
    <property type="evidence" value="ECO:0007669"/>
    <property type="project" value="TreeGrafter"/>
</dbReference>
<dbReference type="NCBIfam" id="TIGR01068">
    <property type="entry name" value="thioredoxin"/>
    <property type="match status" value="1"/>
</dbReference>
<dbReference type="PROSITE" id="PS51352">
    <property type="entry name" value="THIOREDOXIN_2"/>
    <property type="match status" value="1"/>
</dbReference>
<organism evidence="10 11">
    <name type="scientific">Candidatus Daviesbacteria bacterium RIFCSPLOWO2_02_FULL_36_8</name>
    <dbReference type="NCBI Taxonomy" id="1797793"/>
    <lineage>
        <taxon>Bacteria</taxon>
        <taxon>Candidatus Daviesiibacteriota</taxon>
    </lineage>
</organism>
<comment type="similarity">
    <text evidence="1">Belongs to the thioredoxin family.</text>
</comment>
<protein>
    <recommendedName>
        <fullName evidence="6">Thioredoxin</fullName>
    </recommendedName>
</protein>
<dbReference type="Pfam" id="PF00085">
    <property type="entry name" value="Thioredoxin"/>
    <property type="match status" value="1"/>
</dbReference>
<evidence type="ECO:0000259" key="9">
    <source>
        <dbReference type="PROSITE" id="PS51352"/>
    </source>
</evidence>
<sequence length="85" mass="9634">MAVKLLDFWAPWCGPCRIMNPIIEELEKELGDKILVEKINVDENQELASKYSVMSIPTYIIMKDDAEVGRKIGVTAKADLLKLLQ</sequence>
<comment type="caution">
    <text evidence="10">The sequence shown here is derived from an EMBL/GenBank/DDBJ whole genome shotgun (WGS) entry which is preliminary data.</text>
</comment>
<feature type="active site" description="Nucleophile" evidence="7">
    <location>
        <position position="16"/>
    </location>
</feature>
<gene>
    <name evidence="10" type="ORF">A3J13_01975</name>
</gene>
<dbReference type="Proteomes" id="UP000183317">
    <property type="component" value="Unassembled WGS sequence"/>
</dbReference>
<evidence type="ECO:0000256" key="8">
    <source>
        <dbReference type="PIRSR" id="PIRSR000077-4"/>
    </source>
</evidence>
<dbReference type="EMBL" id="MFDU01000014">
    <property type="protein sequence ID" value="OGE64455.1"/>
    <property type="molecule type" value="Genomic_DNA"/>
</dbReference>
<accession>A0A1F5MGG9</accession>
<dbReference type="PIRSF" id="PIRSF000077">
    <property type="entry name" value="Thioredoxin"/>
    <property type="match status" value="1"/>
</dbReference>
<dbReference type="PANTHER" id="PTHR45663:SF11">
    <property type="entry name" value="GEO12009P1"/>
    <property type="match status" value="1"/>
</dbReference>
<reference evidence="10 11" key="1">
    <citation type="journal article" date="2016" name="Nat. Commun.">
        <title>Thousands of microbial genomes shed light on interconnected biogeochemical processes in an aquifer system.</title>
        <authorList>
            <person name="Anantharaman K."/>
            <person name="Brown C.T."/>
            <person name="Hug L.A."/>
            <person name="Sharon I."/>
            <person name="Castelle C.J."/>
            <person name="Probst A.J."/>
            <person name="Thomas B.C."/>
            <person name="Singh A."/>
            <person name="Wilkins M.J."/>
            <person name="Karaoz U."/>
            <person name="Brodie E.L."/>
            <person name="Williams K.H."/>
            <person name="Hubbard S.S."/>
            <person name="Banfield J.F."/>
        </authorList>
    </citation>
    <scope>NUCLEOTIDE SEQUENCE [LARGE SCALE GENOMIC DNA]</scope>
</reference>
<dbReference type="CDD" id="cd02947">
    <property type="entry name" value="TRX_family"/>
    <property type="match status" value="1"/>
</dbReference>
<feature type="disulfide bond" description="Redox-active" evidence="8">
    <location>
        <begin position="13"/>
        <end position="16"/>
    </location>
</feature>
<feature type="site" description="Contributes to redox potential value" evidence="7">
    <location>
        <position position="15"/>
    </location>
</feature>
<name>A0A1F5MGG9_9BACT</name>
<evidence type="ECO:0000256" key="6">
    <source>
        <dbReference type="NCBIfam" id="TIGR01068"/>
    </source>
</evidence>
<evidence type="ECO:0000256" key="1">
    <source>
        <dbReference type="ARBA" id="ARBA00008987"/>
    </source>
</evidence>
<keyword evidence="2" id="KW-0813">Transport</keyword>
<evidence type="ECO:0000313" key="10">
    <source>
        <dbReference type="EMBL" id="OGE64455.1"/>
    </source>
</evidence>
<evidence type="ECO:0000256" key="2">
    <source>
        <dbReference type="ARBA" id="ARBA00022448"/>
    </source>
</evidence>
<dbReference type="GO" id="GO:0015035">
    <property type="term" value="F:protein-disulfide reductase activity"/>
    <property type="evidence" value="ECO:0007669"/>
    <property type="project" value="UniProtKB-UniRule"/>
</dbReference>
<dbReference type="SUPFAM" id="SSF52833">
    <property type="entry name" value="Thioredoxin-like"/>
    <property type="match status" value="1"/>
</dbReference>
<dbReference type="InterPro" id="IPR005746">
    <property type="entry name" value="Thioredoxin"/>
</dbReference>
<dbReference type="InterPro" id="IPR013766">
    <property type="entry name" value="Thioredoxin_domain"/>
</dbReference>
<evidence type="ECO:0000256" key="4">
    <source>
        <dbReference type="ARBA" id="ARBA00023157"/>
    </source>
</evidence>
<dbReference type="InterPro" id="IPR017937">
    <property type="entry name" value="Thioredoxin_CS"/>
</dbReference>
<feature type="domain" description="Thioredoxin" evidence="9">
    <location>
        <begin position="1"/>
        <end position="85"/>
    </location>
</feature>
<dbReference type="AlphaFoldDB" id="A0A1F5MGG9"/>
<evidence type="ECO:0000256" key="5">
    <source>
        <dbReference type="ARBA" id="ARBA00023284"/>
    </source>
</evidence>
<feature type="active site" description="Nucleophile" evidence="7">
    <location>
        <position position="13"/>
    </location>
</feature>
<evidence type="ECO:0000256" key="3">
    <source>
        <dbReference type="ARBA" id="ARBA00022982"/>
    </source>
</evidence>
<dbReference type="PANTHER" id="PTHR45663">
    <property type="entry name" value="GEO12009P1"/>
    <property type="match status" value="1"/>
</dbReference>
<feature type="site" description="Deprotonates C-terminal active site Cys" evidence="7">
    <location>
        <position position="7"/>
    </location>
</feature>
<feature type="site" description="Contributes to redox potential value" evidence="7">
    <location>
        <position position="14"/>
    </location>
</feature>
<dbReference type="PROSITE" id="PS00194">
    <property type="entry name" value="THIOREDOXIN_1"/>
    <property type="match status" value="1"/>
</dbReference>
<evidence type="ECO:0000313" key="11">
    <source>
        <dbReference type="Proteomes" id="UP000183317"/>
    </source>
</evidence>
<keyword evidence="4 8" id="KW-1015">Disulfide bond</keyword>